<evidence type="ECO:0000313" key="2">
    <source>
        <dbReference type="EMBL" id="OLR91293.1"/>
    </source>
</evidence>
<accession>A0A1Q9LGZ4</accession>
<dbReference type="Proteomes" id="UP000186040">
    <property type="component" value="Unassembled WGS sequence"/>
</dbReference>
<comment type="caution">
    <text evidence="2">The sequence shown here is derived from an EMBL/GenBank/DDBJ whole genome shotgun (WGS) entry which is preliminary data.</text>
</comment>
<dbReference type="AlphaFoldDB" id="A0A1Q9LGZ4"/>
<feature type="compositionally biased region" description="Pro residues" evidence="1">
    <location>
        <begin position="103"/>
        <end position="115"/>
    </location>
</feature>
<protein>
    <submittedName>
        <fullName evidence="2">Uncharacterized protein</fullName>
    </submittedName>
</protein>
<gene>
    <name evidence="2" type="ORF">BJP25_26880</name>
</gene>
<feature type="region of interest" description="Disordered" evidence="1">
    <location>
        <begin position="1"/>
        <end position="123"/>
    </location>
</feature>
<evidence type="ECO:0000313" key="3">
    <source>
        <dbReference type="Proteomes" id="UP000186040"/>
    </source>
</evidence>
<sequence length="123" mass="12474">MPDQHPAGPHVVTPAGRPATPPAPGVAPEHVPARSLLFPRPPATTGAGTPVLAVDPEAAAVRPVAHPAPPRPPAGAGARRTAAPGPPVRAADPSQGPRGTHPPAKPDVPRFPAPHLPDWRYDA</sequence>
<proteinExistence type="predicted"/>
<name>A0A1Q9LGZ4_9PSEU</name>
<evidence type="ECO:0000256" key="1">
    <source>
        <dbReference type="SAM" id="MobiDB-lite"/>
    </source>
</evidence>
<reference evidence="2 3" key="1">
    <citation type="submission" date="2016-10" db="EMBL/GenBank/DDBJ databases">
        <title>The Draft Genome Sequence of Actinokineospora bangkokensis 44EHWT reveals the biosynthetic pathway of antifungal compounds Thailandins with unusual extender unit butylmalonyl-CoA.</title>
        <authorList>
            <person name="Greule A."/>
            <person name="Intra B."/>
            <person name="Flemming S."/>
            <person name="Rommel M.G."/>
            <person name="Panbangred W."/>
            <person name="Bechthold A."/>
        </authorList>
    </citation>
    <scope>NUCLEOTIDE SEQUENCE [LARGE SCALE GENOMIC DNA]</scope>
    <source>
        <strain evidence="2 3">44EHW</strain>
    </source>
</reference>
<feature type="compositionally biased region" description="Low complexity" evidence="1">
    <location>
        <begin position="74"/>
        <end position="91"/>
    </location>
</feature>
<dbReference type="STRING" id="1193682.BJP25_26880"/>
<organism evidence="2 3">
    <name type="scientific">Actinokineospora bangkokensis</name>
    <dbReference type="NCBI Taxonomy" id="1193682"/>
    <lineage>
        <taxon>Bacteria</taxon>
        <taxon>Bacillati</taxon>
        <taxon>Actinomycetota</taxon>
        <taxon>Actinomycetes</taxon>
        <taxon>Pseudonocardiales</taxon>
        <taxon>Pseudonocardiaceae</taxon>
        <taxon>Actinokineospora</taxon>
    </lineage>
</organism>
<dbReference type="EMBL" id="MKQR01000025">
    <property type="protein sequence ID" value="OLR91293.1"/>
    <property type="molecule type" value="Genomic_DNA"/>
</dbReference>
<keyword evidence="3" id="KW-1185">Reference proteome</keyword>